<dbReference type="PANTHER" id="PTHR30352">
    <property type="entry name" value="PYRUVATE FORMATE-LYASE-ACTIVATING ENZYME"/>
    <property type="match status" value="1"/>
</dbReference>
<keyword evidence="4" id="KW-0949">S-adenosyl-L-methionine</keyword>
<dbReference type="InterPro" id="IPR007197">
    <property type="entry name" value="rSAM"/>
</dbReference>
<dbReference type="AlphaFoldDB" id="A0A1Y4LX66"/>
<comment type="similarity">
    <text evidence="2">Belongs to the organic radical-activating enzymes family.</text>
</comment>
<evidence type="ECO:0000256" key="7">
    <source>
        <dbReference type="ARBA" id="ARBA00023004"/>
    </source>
</evidence>
<dbReference type="GO" id="GO:0046872">
    <property type="term" value="F:metal ion binding"/>
    <property type="evidence" value="ECO:0007669"/>
    <property type="project" value="UniProtKB-KW"/>
</dbReference>
<dbReference type="SFLD" id="SFLDS00029">
    <property type="entry name" value="Radical_SAM"/>
    <property type="match status" value="1"/>
</dbReference>
<keyword evidence="3" id="KW-0004">4Fe-4S</keyword>
<comment type="caution">
    <text evidence="12">The sequence shown here is derived from an EMBL/GenBank/DDBJ whole genome shotgun (WGS) entry which is preliminary data.</text>
</comment>
<dbReference type="EMBL" id="NFKM01000005">
    <property type="protein sequence ID" value="OUP61203.1"/>
    <property type="molecule type" value="Genomic_DNA"/>
</dbReference>
<proteinExistence type="inferred from homology"/>
<dbReference type="SFLD" id="SFLDG01066">
    <property type="entry name" value="organic_radical-activating_enz"/>
    <property type="match status" value="1"/>
</dbReference>
<evidence type="ECO:0000256" key="4">
    <source>
        <dbReference type="ARBA" id="ARBA00022691"/>
    </source>
</evidence>
<dbReference type="GO" id="GO:0051539">
    <property type="term" value="F:4 iron, 4 sulfur cluster binding"/>
    <property type="evidence" value="ECO:0007669"/>
    <property type="project" value="UniProtKB-KW"/>
</dbReference>
<evidence type="ECO:0000259" key="10">
    <source>
        <dbReference type="PROSITE" id="PS51379"/>
    </source>
</evidence>
<organism evidence="12 13">
    <name type="scientific">Faecalitalea cylindroides</name>
    <dbReference type="NCBI Taxonomy" id="39483"/>
    <lineage>
        <taxon>Bacteria</taxon>
        <taxon>Bacillati</taxon>
        <taxon>Bacillota</taxon>
        <taxon>Erysipelotrichia</taxon>
        <taxon>Erysipelotrichales</taxon>
        <taxon>Erysipelotrichaceae</taxon>
        <taxon>Faecalitalea</taxon>
    </lineage>
</organism>
<dbReference type="SFLD" id="SFLDG01118">
    <property type="entry name" value="activating_enzymes__group_2"/>
    <property type="match status" value="1"/>
</dbReference>
<dbReference type="PROSITE" id="PS51379">
    <property type="entry name" value="4FE4S_FER_2"/>
    <property type="match status" value="2"/>
</dbReference>
<dbReference type="PROSITE" id="PS00198">
    <property type="entry name" value="4FE4S_FER_1"/>
    <property type="match status" value="1"/>
</dbReference>
<keyword evidence="7" id="KW-0408">Iron</keyword>
<dbReference type="InterPro" id="IPR012839">
    <property type="entry name" value="Organic_radical_activase"/>
</dbReference>
<feature type="domain" description="4Fe-4S ferredoxin-type" evidence="10">
    <location>
        <begin position="44"/>
        <end position="73"/>
    </location>
</feature>
<protein>
    <submittedName>
        <fullName evidence="12">Glycyl-radical enzyme activating protein</fullName>
    </submittedName>
</protein>
<dbReference type="Proteomes" id="UP000195447">
    <property type="component" value="Unassembled WGS sequence"/>
</dbReference>
<dbReference type="GO" id="GO:0016491">
    <property type="term" value="F:oxidoreductase activity"/>
    <property type="evidence" value="ECO:0007669"/>
    <property type="project" value="UniProtKB-KW"/>
</dbReference>
<keyword evidence="13" id="KW-1185">Reference proteome</keyword>
<keyword evidence="5" id="KW-0479">Metal-binding</keyword>
<evidence type="ECO:0000256" key="3">
    <source>
        <dbReference type="ARBA" id="ARBA00022485"/>
    </source>
</evidence>
<evidence type="ECO:0000256" key="8">
    <source>
        <dbReference type="ARBA" id="ARBA00023014"/>
    </source>
</evidence>
<feature type="domain" description="Radical SAM core" evidence="11">
    <location>
        <begin position="13"/>
        <end position="293"/>
    </location>
</feature>
<dbReference type="InterPro" id="IPR058240">
    <property type="entry name" value="rSAM_sf"/>
</dbReference>
<dbReference type="Gene3D" id="3.80.30.10">
    <property type="entry name" value="pyruvate-formate lyase- activating enzyme"/>
    <property type="match status" value="1"/>
</dbReference>
<keyword evidence="8" id="KW-0411">Iron-sulfur</keyword>
<keyword evidence="6" id="KW-0560">Oxidoreductase</keyword>
<evidence type="ECO:0000313" key="12">
    <source>
        <dbReference type="EMBL" id="OUP61203.1"/>
    </source>
</evidence>
<comment type="cofactor">
    <cofactor evidence="1">
        <name>[4Fe-4S] cluster</name>
        <dbReference type="ChEBI" id="CHEBI:49883"/>
    </cofactor>
</comment>
<dbReference type="PIRSF" id="PIRSF000371">
    <property type="entry name" value="PFL_act_enz"/>
    <property type="match status" value="1"/>
</dbReference>
<dbReference type="RefSeq" id="WP_087158397.1">
    <property type="nucleotide sequence ID" value="NZ_CALHAA010000021.1"/>
</dbReference>
<dbReference type="PROSITE" id="PS01087">
    <property type="entry name" value="RADICAL_ACTIVATING"/>
    <property type="match status" value="1"/>
</dbReference>
<accession>A0A1Y4LX66</accession>
<reference evidence="13" key="1">
    <citation type="submission" date="2017-04" db="EMBL/GenBank/DDBJ databases">
        <title>Function of individual gut microbiota members based on whole genome sequencing of pure cultures obtained from chicken caecum.</title>
        <authorList>
            <person name="Medvecky M."/>
            <person name="Cejkova D."/>
            <person name="Polansky O."/>
            <person name="Karasova D."/>
            <person name="Kubasova T."/>
            <person name="Cizek A."/>
            <person name="Rychlik I."/>
        </authorList>
    </citation>
    <scope>NUCLEOTIDE SEQUENCE [LARGE SCALE GENOMIC DNA]</scope>
    <source>
        <strain evidence="13">An178</strain>
    </source>
</reference>
<dbReference type="InterPro" id="IPR040074">
    <property type="entry name" value="BssD/PflA/YjjW"/>
</dbReference>
<dbReference type="PROSITE" id="PS51918">
    <property type="entry name" value="RADICAL_SAM"/>
    <property type="match status" value="1"/>
</dbReference>
<dbReference type="InterPro" id="IPR017900">
    <property type="entry name" value="4Fe4S_Fe_S_CS"/>
</dbReference>
<feature type="domain" description="4Fe-4S ferredoxin-type" evidence="10">
    <location>
        <begin position="74"/>
        <end position="101"/>
    </location>
</feature>
<dbReference type="InterPro" id="IPR001989">
    <property type="entry name" value="Radical_activat_CS"/>
</dbReference>
<evidence type="ECO:0000256" key="2">
    <source>
        <dbReference type="ARBA" id="ARBA00009777"/>
    </source>
</evidence>
<comment type="catalytic activity">
    <reaction evidence="9">
        <text>glycyl-[protein] + reduced [flavodoxin] + S-adenosyl-L-methionine = glycin-2-yl radical-[protein] + semiquinone [flavodoxin] + 5'-deoxyadenosine + L-methionine + H(+)</text>
        <dbReference type="Rhea" id="RHEA:61976"/>
        <dbReference type="Rhea" id="RHEA-COMP:10622"/>
        <dbReference type="Rhea" id="RHEA-COMP:14480"/>
        <dbReference type="Rhea" id="RHEA-COMP:15993"/>
        <dbReference type="Rhea" id="RHEA-COMP:15994"/>
        <dbReference type="ChEBI" id="CHEBI:15378"/>
        <dbReference type="ChEBI" id="CHEBI:17319"/>
        <dbReference type="ChEBI" id="CHEBI:29947"/>
        <dbReference type="ChEBI" id="CHEBI:32722"/>
        <dbReference type="ChEBI" id="CHEBI:57618"/>
        <dbReference type="ChEBI" id="CHEBI:57844"/>
        <dbReference type="ChEBI" id="CHEBI:59789"/>
        <dbReference type="ChEBI" id="CHEBI:140311"/>
    </reaction>
</comment>
<sequence>MINVSNIERFATHDGPGIRTTIFLKGCSLHCPWCANPETWVEYPVLMHDTKKCVRCFACQKNCPNMAIHFDPEFKWNPQTCQHCNTCVENCPLEALEFSGKSMEIEEIVKIVLKDIDYYKNSQGGVTISGGEAFVQFDALMELLKTLKKHDLHVAIETTGNYSNERIKRALPYIDLWLIDFKHIDKEMLQKVTGGDYDQIMENITYLMNTCPDQVIIRTPVIPKFNADQKTLCAMIEYVSKYPVKEMDLLPYHSLGKSKWDKMHKKYMYSDLKMMDKSELLDYVEIGKKHGLKIKLGG</sequence>
<evidence type="ECO:0000256" key="6">
    <source>
        <dbReference type="ARBA" id="ARBA00023002"/>
    </source>
</evidence>
<name>A0A1Y4LX66_9FIRM</name>
<evidence type="ECO:0000259" key="11">
    <source>
        <dbReference type="PROSITE" id="PS51918"/>
    </source>
</evidence>
<dbReference type="SUPFAM" id="SSF54862">
    <property type="entry name" value="4Fe-4S ferredoxins"/>
    <property type="match status" value="1"/>
</dbReference>
<dbReference type="Pfam" id="PF04055">
    <property type="entry name" value="Radical_SAM"/>
    <property type="match status" value="1"/>
</dbReference>
<dbReference type="Gene3D" id="3.30.70.20">
    <property type="match status" value="1"/>
</dbReference>
<evidence type="ECO:0000256" key="1">
    <source>
        <dbReference type="ARBA" id="ARBA00001966"/>
    </source>
</evidence>
<gene>
    <name evidence="12" type="ORF">B5F14_03710</name>
</gene>
<dbReference type="InterPro" id="IPR017896">
    <property type="entry name" value="4Fe4S_Fe-S-bd"/>
</dbReference>
<evidence type="ECO:0000256" key="5">
    <source>
        <dbReference type="ARBA" id="ARBA00022723"/>
    </source>
</evidence>
<evidence type="ECO:0000313" key="13">
    <source>
        <dbReference type="Proteomes" id="UP000195447"/>
    </source>
</evidence>
<dbReference type="InterPro" id="IPR034457">
    <property type="entry name" value="Organic_radical-activating"/>
</dbReference>
<dbReference type="PANTHER" id="PTHR30352:SF4">
    <property type="entry name" value="PYRUVATE FORMATE-LYASE 2-ACTIVATING ENZYME"/>
    <property type="match status" value="1"/>
</dbReference>
<dbReference type="NCBIfam" id="TIGR02494">
    <property type="entry name" value="PFLE_PFLC"/>
    <property type="match status" value="1"/>
</dbReference>
<dbReference type="SUPFAM" id="SSF102114">
    <property type="entry name" value="Radical SAM enzymes"/>
    <property type="match status" value="1"/>
</dbReference>
<evidence type="ECO:0000256" key="9">
    <source>
        <dbReference type="ARBA" id="ARBA00047365"/>
    </source>
</evidence>